<dbReference type="EMBL" id="CAKKTJ010000156">
    <property type="protein sequence ID" value="CAH0476542.1"/>
    <property type="molecule type" value="Genomic_DNA"/>
</dbReference>
<reference evidence="1" key="1">
    <citation type="submission" date="2021-11" db="EMBL/GenBank/DDBJ databases">
        <authorList>
            <person name="Islam A."/>
            <person name="Islam S."/>
            <person name="Flora M.S."/>
            <person name="Rahman M."/>
            <person name="Ziaur R.M."/>
            <person name="Epstein J.H."/>
            <person name="Hassan M."/>
            <person name="Klassen M."/>
            <person name="Woodard K."/>
            <person name="Webb A."/>
            <person name="Webby R.J."/>
            <person name="El Zowalaty M.E."/>
        </authorList>
    </citation>
    <scope>NUCLEOTIDE SEQUENCE</scope>
    <source>
        <strain evidence="1">Pbs3</strain>
    </source>
</reference>
<comment type="caution">
    <text evidence="1">The sequence shown here is derived from an EMBL/GenBank/DDBJ whole genome shotgun (WGS) entry which is preliminary data.</text>
</comment>
<proteinExistence type="predicted"/>
<dbReference type="AlphaFoldDB" id="A0AAU9KQI4"/>
<name>A0AAU9KQI4_9STRA</name>
<protein>
    <submittedName>
        <fullName evidence="1">Uncharacterized protein</fullName>
    </submittedName>
</protein>
<sequence length="111" mass="12711">MTLHVAKEKHAQILFYASANACYAEKLANQNHALKVLSAESLHGKNCNQPGPDVVGTHVPRVWHVHFKPRDDNEMGFANQRIEGFMTRRSCENLIIIVQYTVWEELYPSIH</sequence>
<dbReference type="Proteomes" id="UP001160483">
    <property type="component" value="Unassembled WGS sequence"/>
</dbReference>
<organism evidence="1 2">
    <name type="scientific">Peronospora belbahrii</name>
    <dbReference type="NCBI Taxonomy" id="622444"/>
    <lineage>
        <taxon>Eukaryota</taxon>
        <taxon>Sar</taxon>
        <taxon>Stramenopiles</taxon>
        <taxon>Oomycota</taxon>
        <taxon>Peronosporomycetes</taxon>
        <taxon>Peronosporales</taxon>
        <taxon>Peronosporaceae</taxon>
        <taxon>Peronospora</taxon>
    </lineage>
</organism>
<evidence type="ECO:0000313" key="2">
    <source>
        <dbReference type="Proteomes" id="UP001160483"/>
    </source>
</evidence>
<evidence type="ECO:0000313" key="1">
    <source>
        <dbReference type="EMBL" id="CAH0476542.1"/>
    </source>
</evidence>
<accession>A0AAU9KQI4</accession>
<gene>
    <name evidence="1" type="ORF">PBS003_LOCUS3318</name>
</gene>